<proteinExistence type="predicted"/>
<keyword evidence="6" id="KW-1185">Reference proteome</keyword>
<dbReference type="KEGG" id="lvs:LOKVESSMR4R_00810"/>
<dbReference type="PROSITE" id="PS50956">
    <property type="entry name" value="HTH_ASNC_2"/>
    <property type="match status" value="1"/>
</dbReference>
<dbReference type="GO" id="GO:0043565">
    <property type="term" value="F:sequence-specific DNA binding"/>
    <property type="evidence" value="ECO:0007669"/>
    <property type="project" value="InterPro"/>
</dbReference>
<name>A0A1Y0E9C2_9RHOB</name>
<keyword evidence="2" id="KW-0238">DNA-binding</keyword>
<gene>
    <name evidence="5" type="primary">lrp</name>
    <name evidence="5" type="ORF">LOKVESSMR4R_00810</name>
</gene>
<sequence>MKRLALDAADIRILSALQQHGQLSKARLAEVCSLSATPCWARLTRLKAAGYIRGYRAEIALGHLADFAQVIMTVSLSRHRKADFDRFEAYINSRDEIIDCIATGGGVDYIMKVISPSLTAFQAFVDDIHAEDLGIDRYMTHFATRQIKSALPNIAKLATARAK</sequence>
<feature type="domain" description="HTH asnC-type" evidence="4">
    <location>
        <begin position="6"/>
        <end position="68"/>
    </location>
</feature>
<dbReference type="GO" id="GO:0043200">
    <property type="term" value="P:response to amino acid"/>
    <property type="evidence" value="ECO:0007669"/>
    <property type="project" value="TreeGrafter"/>
</dbReference>
<dbReference type="InterPro" id="IPR036388">
    <property type="entry name" value="WH-like_DNA-bd_sf"/>
</dbReference>
<dbReference type="RefSeq" id="WP_087206408.1">
    <property type="nucleotide sequence ID" value="NZ_CP021431.1"/>
</dbReference>
<reference evidence="5 6" key="1">
    <citation type="submission" date="2017-05" db="EMBL/GenBank/DDBJ databases">
        <title>Genome Sequence of Loktanella vestfoldensis Strain SMR4r Isolated from a Culture of the Diatom Skeletonema marinoi.</title>
        <authorList>
            <person name="Topel M."/>
            <person name="Pinder M.I.M."/>
            <person name="Johansson O.N."/>
            <person name="Kourtchenko O."/>
            <person name="Godhe A."/>
            <person name="Clarke A.K."/>
        </authorList>
    </citation>
    <scope>NUCLEOTIDE SEQUENCE [LARGE SCALE GENOMIC DNA]</scope>
    <source>
        <strain evidence="5 6">SMR4r</strain>
    </source>
</reference>
<dbReference type="Pfam" id="PF13412">
    <property type="entry name" value="HTH_24"/>
    <property type="match status" value="1"/>
</dbReference>
<dbReference type="EMBL" id="CP021431">
    <property type="protein sequence ID" value="ARU00143.1"/>
    <property type="molecule type" value="Genomic_DNA"/>
</dbReference>
<evidence type="ECO:0000256" key="2">
    <source>
        <dbReference type="ARBA" id="ARBA00023125"/>
    </source>
</evidence>
<organism evidence="5 6">
    <name type="scientific">Yoonia vestfoldensis</name>
    <dbReference type="NCBI Taxonomy" id="245188"/>
    <lineage>
        <taxon>Bacteria</taxon>
        <taxon>Pseudomonadati</taxon>
        <taxon>Pseudomonadota</taxon>
        <taxon>Alphaproteobacteria</taxon>
        <taxon>Rhodobacterales</taxon>
        <taxon>Paracoccaceae</taxon>
        <taxon>Yoonia</taxon>
    </lineage>
</organism>
<dbReference type="Gene3D" id="1.10.10.10">
    <property type="entry name" value="Winged helix-like DNA-binding domain superfamily/Winged helix DNA-binding domain"/>
    <property type="match status" value="1"/>
</dbReference>
<dbReference type="PRINTS" id="PR00033">
    <property type="entry name" value="HTHASNC"/>
</dbReference>
<dbReference type="SUPFAM" id="SSF54909">
    <property type="entry name" value="Dimeric alpha+beta barrel"/>
    <property type="match status" value="1"/>
</dbReference>
<dbReference type="PANTHER" id="PTHR30154:SF34">
    <property type="entry name" value="TRANSCRIPTIONAL REGULATOR AZLB"/>
    <property type="match status" value="1"/>
</dbReference>
<dbReference type="InterPro" id="IPR036390">
    <property type="entry name" value="WH_DNA-bd_sf"/>
</dbReference>
<dbReference type="InterPro" id="IPR019887">
    <property type="entry name" value="Tscrpt_reg_AsnC/Lrp_C"/>
</dbReference>
<dbReference type="Proteomes" id="UP000195273">
    <property type="component" value="Chromosome"/>
</dbReference>
<dbReference type="InterPro" id="IPR019888">
    <property type="entry name" value="Tscrpt_reg_AsnC-like"/>
</dbReference>
<protein>
    <submittedName>
        <fullName evidence="5">Leucine-responsive regulatory protein</fullName>
    </submittedName>
</protein>
<evidence type="ECO:0000259" key="4">
    <source>
        <dbReference type="PROSITE" id="PS50956"/>
    </source>
</evidence>
<accession>A0A1Y0E9C2</accession>
<dbReference type="SMART" id="SM00344">
    <property type="entry name" value="HTH_ASNC"/>
    <property type="match status" value="1"/>
</dbReference>
<dbReference type="InterPro" id="IPR000485">
    <property type="entry name" value="AsnC-type_HTH_dom"/>
</dbReference>
<evidence type="ECO:0000256" key="1">
    <source>
        <dbReference type="ARBA" id="ARBA00023015"/>
    </source>
</evidence>
<dbReference type="Gene3D" id="3.30.70.920">
    <property type="match status" value="1"/>
</dbReference>
<keyword evidence="3" id="KW-0804">Transcription</keyword>
<evidence type="ECO:0000313" key="6">
    <source>
        <dbReference type="Proteomes" id="UP000195273"/>
    </source>
</evidence>
<dbReference type="AlphaFoldDB" id="A0A1Y0E9C2"/>
<dbReference type="GO" id="GO:0005829">
    <property type="term" value="C:cytosol"/>
    <property type="evidence" value="ECO:0007669"/>
    <property type="project" value="TreeGrafter"/>
</dbReference>
<dbReference type="OrthoDB" id="9803143at2"/>
<dbReference type="PANTHER" id="PTHR30154">
    <property type="entry name" value="LEUCINE-RESPONSIVE REGULATORY PROTEIN"/>
    <property type="match status" value="1"/>
</dbReference>
<keyword evidence="1" id="KW-0805">Transcription regulation</keyword>
<evidence type="ECO:0000313" key="5">
    <source>
        <dbReference type="EMBL" id="ARU00143.1"/>
    </source>
</evidence>
<dbReference type="Pfam" id="PF01037">
    <property type="entry name" value="AsnC_trans_reg"/>
    <property type="match status" value="1"/>
</dbReference>
<dbReference type="InterPro" id="IPR011008">
    <property type="entry name" value="Dimeric_a/b-barrel"/>
</dbReference>
<dbReference type="SUPFAM" id="SSF46785">
    <property type="entry name" value="Winged helix' DNA-binding domain"/>
    <property type="match status" value="1"/>
</dbReference>
<evidence type="ECO:0000256" key="3">
    <source>
        <dbReference type="ARBA" id="ARBA00023163"/>
    </source>
</evidence>